<accession>A0ABN7WUS5</accession>
<sequence>MKKHVLVLLPFYEFNSTVVGIIVYSQDVCGETTVVGLFKSSFKQGHHYDFLITDDCGKILHYMTADQKVMFAGN</sequence>
<gene>
    <name evidence="1" type="ORF">GMARGA_LOCUS35395</name>
</gene>
<keyword evidence="2" id="KW-1185">Reference proteome</keyword>
<feature type="non-terminal residue" evidence="1">
    <location>
        <position position="74"/>
    </location>
</feature>
<evidence type="ECO:0000313" key="1">
    <source>
        <dbReference type="EMBL" id="CAG8841375.1"/>
    </source>
</evidence>
<protein>
    <submittedName>
        <fullName evidence="1">11835_t:CDS:1</fullName>
    </submittedName>
</protein>
<dbReference type="Proteomes" id="UP000789901">
    <property type="component" value="Unassembled WGS sequence"/>
</dbReference>
<dbReference type="EMBL" id="CAJVQB010065646">
    <property type="protein sequence ID" value="CAG8841375.1"/>
    <property type="molecule type" value="Genomic_DNA"/>
</dbReference>
<comment type="caution">
    <text evidence="1">The sequence shown here is derived from an EMBL/GenBank/DDBJ whole genome shotgun (WGS) entry which is preliminary data.</text>
</comment>
<proteinExistence type="predicted"/>
<name>A0ABN7WUS5_GIGMA</name>
<organism evidence="1 2">
    <name type="scientific">Gigaspora margarita</name>
    <dbReference type="NCBI Taxonomy" id="4874"/>
    <lineage>
        <taxon>Eukaryota</taxon>
        <taxon>Fungi</taxon>
        <taxon>Fungi incertae sedis</taxon>
        <taxon>Mucoromycota</taxon>
        <taxon>Glomeromycotina</taxon>
        <taxon>Glomeromycetes</taxon>
        <taxon>Diversisporales</taxon>
        <taxon>Gigasporaceae</taxon>
        <taxon>Gigaspora</taxon>
    </lineage>
</organism>
<evidence type="ECO:0000313" key="2">
    <source>
        <dbReference type="Proteomes" id="UP000789901"/>
    </source>
</evidence>
<reference evidence="1 2" key="1">
    <citation type="submission" date="2021-06" db="EMBL/GenBank/DDBJ databases">
        <authorList>
            <person name="Kallberg Y."/>
            <person name="Tangrot J."/>
            <person name="Rosling A."/>
        </authorList>
    </citation>
    <scope>NUCLEOTIDE SEQUENCE [LARGE SCALE GENOMIC DNA]</scope>
    <source>
        <strain evidence="1 2">120-4 pot B 10/14</strain>
    </source>
</reference>